<evidence type="ECO:0000256" key="2">
    <source>
        <dbReference type="ARBA" id="ARBA00007116"/>
    </source>
</evidence>
<keyword evidence="5" id="KW-0687">Ribonucleoprotein</keyword>
<keyword evidence="4" id="KW-0496">Mitochondrion</keyword>
<dbReference type="GO" id="GO:1990904">
    <property type="term" value="C:ribonucleoprotein complex"/>
    <property type="evidence" value="ECO:0007669"/>
    <property type="project" value="UniProtKB-KW"/>
</dbReference>
<comment type="subcellular location">
    <subcellularLocation>
        <location evidence="1">Mitochondrion</location>
    </subcellularLocation>
</comment>
<dbReference type="EMBL" id="MTYJ01000150">
    <property type="protein sequence ID" value="OQV12224.1"/>
    <property type="molecule type" value="Genomic_DNA"/>
</dbReference>
<dbReference type="SUPFAM" id="SSF53137">
    <property type="entry name" value="Translational machinery components"/>
    <property type="match status" value="1"/>
</dbReference>
<proteinExistence type="inferred from homology"/>
<feature type="region of interest" description="Disordered" evidence="8">
    <location>
        <begin position="60"/>
        <end position="91"/>
    </location>
</feature>
<dbReference type="InterPro" id="IPR036967">
    <property type="entry name" value="Ribosomal_uS11_sf"/>
</dbReference>
<reference evidence="10" key="1">
    <citation type="submission" date="2017-01" db="EMBL/GenBank/DDBJ databases">
        <title>Comparative genomics of anhydrobiosis in the tardigrade Hypsibius dujardini.</title>
        <authorList>
            <person name="Yoshida Y."/>
            <person name="Koutsovoulos G."/>
            <person name="Laetsch D."/>
            <person name="Stevens L."/>
            <person name="Kumar S."/>
            <person name="Horikawa D."/>
            <person name="Ishino K."/>
            <person name="Komine S."/>
            <person name="Tomita M."/>
            <person name="Blaxter M."/>
            <person name="Arakawa K."/>
        </authorList>
    </citation>
    <scope>NUCLEOTIDE SEQUENCE [LARGE SCALE GENOMIC DNA]</scope>
    <source>
        <strain evidence="10">Z151</strain>
    </source>
</reference>
<evidence type="ECO:0000256" key="4">
    <source>
        <dbReference type="ARBA" id="ARBA00023128"/>
    </source>
</evidence>
<comment type="caution">
    <text evidence="9">The sequence shown here is derived from an EMBL/GenBank/DDBJ whole genome shotgun (WGS) entry which is preliminary data.</text>
</comment>
<dbReference type="GO" id="GO:0005743">
    <property type="term" value="C:mitochondrial inner membrane"/>
    <property type="evidence" value="ECO:0007669"/>
    <property type="project" value="UniProtKB-ARBA"/>
</dbReference>
<evidence type="ECO:0000256" key="3">
    <source>
        <dbReference type="ARBA" id="ARBA00022980"/>
    </source>
</evidence>
<dbReference type="OrthoDB" id="1932324at2759"/>
<evidence type="ECO:0000256" key="5">
    <source>
        <dbReference type="ARBA" id="ARBA00023274"/>
    </source>
</evidence>
<dbReference type="PANTHER" id="PTHR12899:SF3">
    <property type="entry name" value="LARGE RIBOSOMAL SUBUNIT PROTEIN UL18M"/>
    <property type="match status" value="1"/>
</dbReference>
<dbReference type="GO" id="GO:0003735">
    <property type="term" value="F:structural constituent of ribosome"/>
    <property type="evidence" value="ECO:0007669"/>
    <property type="project" value="InterPro"/>
</dbReference>
<dbReference type="GO" id="GO:0008097">
    <property type="term" value="F:5S rRNA binding"/>
    <property type="evidence" value="ECO:0007669"/>
    <property type="project" value="TreeGrafter"/>
</dbReference>
<dbReference type="GO" id="GO:0005840">
    <property type="term" value="C:ribosome"/>
    <property type="evidence" value="ECO:0007669"/>
    <property type="project" value="UniProtKB-KW"/>
</dbReference>
<dbReference type="GO" id="GO:0006412">
    <property type="term" value="P:translation"/>
    <property type="evidence" value="ECO:0007669"/>
    <property type="project" value="InterPro"/>
</dbReference>
<evidence type="ECO:0000256" key="6">
    <source>
        <dbReference type="ARBA" id="ARBA00069051"/>
    </source>
</evidence>
<dbReference type="AlphaFoldDB" id="A0A1W0WAJ0"/>
<dbReference type="FunFam" id="3.30.420.80:FF:000005">
    <property type="entry name" value="39S ribosomal protein L18, mitochondrial"/>
    <property type="match status" value="1"/>
</dbReference>
<evidence type="ECO:0000256" key="8">
    <source>
        <dbReference type="SAM" id="MobiDB-lite"/>
    </source>
</evidence>
<protein>
    <recommendedName>
        <fullName evidence="6">Large ribosomal subunit protein uL18m</fullName>
    </recommendedName>
    <alternativeName>
        <fullName evidence="7">39S ribosomal protein L18, mitochondrial</fullName>
    </alternativeName>
</protein>
<sequence>MFPGRTSSIILHRGYSLAALGSGNAFFPSRGAHGGAQGDGVKHKHGQKDKVKYFDIPRIPGVTCTPDDGGPDAGDSEKLSPGQQQRPPGLIAPHAALDMPTAVVNPEFFNRNPRNLEMMNLAVRRTGWGLEAGRKDFHNKILFERTPFHTRASVLHASGRTVVSASTEEFAIAKFLYRTTDISAAKNIGRVLARRMLETGIVAALCDFGEEERKGNRVAVFLESLTESGIQLEEGARIKTPNPYGSLESRRLK</sequence>
<evidence type="ECO:0000313" key="9">
    <source>
        <dbReference type="EMBL" id="OQV12224.1"/>
    </source>
</evidence>
<comment type="similarity">
    <text evidence="2">Belongs to the universal ribosomal protein uL18 family.</text>
</comment>
<organism evidence="9 10">
    <name type="scientific">Hypsibius exemplaris</name>
    <name type="common">Freshwater tardigrade</name>
    <dbReference type="NCBI Taxonomy" id="2072580"/>
    <lineage>
        <taxon>Eukaryota</taxon>
        <taxon>Metazoa</taxon>
        <taxon>Ecdysozoa</taxon>
        <taxon>Tardigrada</taxon>
        <taxon>Eutardigrada</taxon>
        <taxon>Parachela</taxon>
        <taxon>Hypsibioidea</taxon>
        <taxon>Hypsibiidae</taxon>
        <taxon>Hypsibius</taxon>
    </lineage>
</organism>
<dbReference type="PANTHER" id="PTHR12899">
    <property type="entry name" value="39S RIBOSOMAL PROTEIN L18, MITOCHONDRIAL"/>
    <property type="match status" value="1"/>
</dbReference>
<evidence type="ECO:0000256" key="1">
    <source>
        <dbReference type="ARBA" id="ARBA00004173"/>
    </source>
</evidence>
<dbReference type="Pfam" id="PF00861">
    <property type="entry name" value="Ribosomal_L18p"/>
    <property type="match status" value="1"/>
</dbReference>
<keyword evidence="3 9" id="KW-0689">Ribosomal protein</keyword>
<dbReference type="InterPro" id="IPR005484">
    <property type="entry name" value="Ribosomal_uL18_bac/plant/anim"/>
</dbReference>
<evidence type="ECO:0000256" key="7">
    <source>
        <dbReference type="ARBA" id="ARBA00082661"/>
    </source>
</evidence>
<dbReference type="Gene3D" id="3.30.420.80">
    <property type="entry name" value="Ribosomal protein S11"/>
    <property type="match status" value="1"/>
</dbReference>
<evidence type="ECO:0000313" key="10">
    <source>
        <dbReference type="Proteomes" id="UP000192578"/>
    </source>
</evidence>
<keyword evidence="10" id="KW-1185">Reference proteome</keyword>
<dbReference type="InterPro" id="IPR057268">
    <property type="entry name" value="Ribosomal_L18"/>
</dbReference>
<dbReference type="CDD" id="cd00432">
    <property type="entry name" value="Ribosomal_L18_L5e"/>
    <property type="match status" value="1"/>
</dbReference>
<name>A0A1W0WAJ0_HYPEX</name>
<accession>A0A1W0WAJ0</accession>
<gene>
    <name evidence="9" type="ORF">BV898_13487</name>
</gene>
<dbReference type="Proteomes" id="UP000192578">
    <property type="component" value="Unassembled WGS sequence"/>
</dbReference>